<gene>
    <name evidence="1" type="ORF">CAMRE0001_2159</name>
</gene>
<accession>B9D463</accession>
<name>B9D463_CAMRE</name>
<protein>
    <submittedName>
        <fullName evidence="1">Uncharacterized protein</fullName>
    </submittedName>
</protein>
<keyword evidence="2" id="KW-1185">Reference proteome</keyword>
<dbReference type="EMBL" id="ACFU01000025">
    <property type="protein sequence ID" value="EEF13192.1"/>
    <property type="molecule type" value="Genomic_DNA"/>
</dbReference>
<evidence type="ECO:0000313" key="1">
    <source>
        <dbReference type="EMBL" id="EEF13192.1"/>
    </source>
</evidence>
<dbReference type="Proteomes" id="UP000003082">
    <property type="component" value="Unassembled WGS sequence"/>
</dbReference>
<reference evidence="1 2" key="1">
    <citation type="submission" date="2008-08" db="EMBL/GenBank/DDBJ databases">
        <authorList>
            <person name="Madupu R."/>
            <person name="Durkin A.S."/>
            <person name="Torralba M."/>
            <person name="Methe B."/>
            <person name="Sutton G.G."/>
            <person name="Strausberg R.L."/>
            <person name="Nelson K.E."/>
        </authorList>
    </citation>
    <scope>NUCLEOTIDE SEQUENCE [LARGE SCALE GENOMIC DNA]</scope>
    <source>
        <strain evidence="1 2">RM3267</strain>
    </source>
</reference>
<comment type="caution">
    <text evidence="1">The sequence shown here is derived from an EMBL/GenBank/DDBJ whole genome shotgun (WGS) entry which is preliminary data.</text>
</comment>
<evidence type="ECO:0000313" key="2">
    <source>
        <dbReference type="Proteomes" id="UP000003082"/>
    </source>
</evidence>
<proteinExistence type="predicted"/>
<dbReference type="AlphaFoldDB" id="B9D463"/>
<dbReference type="STRING" id="553218.CAMRE0001_2159"/>
<organism evidence="1 2">
    <name type="scientific">Campylobacter rectus RM3267</name>
    <dbReference type="NCBI Taxonomy" id="553218"/>
    <lineage>
        <taxon>Bacteria</taxon>
        <taxon>Pseudomonadati</taxon>
        <taxon>Campylobacterota</taxon>
        <taxon>Epsilonproteobacteria</taxon>
        <taxon>Campylobacterales</taxon>
        <taxon>Campylobacteraceae</taxon>
        <taxon>Campylobacter</taxon>
    </lineage>
</organism>
<sequence length="39" mass="4294">MAILNICLDCPIGAVWVKFDENLIKDQLGARSKFISVTA</sequence>